<dbReference type="PANTHER" id="PTHR45631">
    <property type="entry name" value="OS07G0107800 PROTEIN-RELATED"/>
    <property type="match status" value="1"/>
</dbReference>
<dbReference type="Pfam" id="PF12819">
    <property type="entry name" value="Malectin_like"/>
    <property type="match status" value="1"/>
</dbReference>
<reference evidence="9 10" key="1">
    <citation type="submission" date="2015-01" db="EMBL/GenBank/DDBJ databases">
        <title>Genome of allotetraploid Gossypium barbadense reveals genomic plasticity and fiber elongation in cotton evolution.</title>
        <authorList>
            <person name="Chen X."/>
            <person name="Liu X."/>
            <person name="Zhao B."/>
            <person name="Zheng H."/>
            <person name="Hu Y."/>
            <person name="Lu G."/>
            <person name="Yang C."/>
            <person name="Chen J."/>
            <person name="Shan C."/>
            <person name="Zhang L."/>
            <person name="Zhou Y."/>
            <person name="Wang L."/>
            <person name="Guo W."/>
            <person name="Bai Y."/>
            <person name="Ruan J."/>
            <person name="Shangguan X."/>
            <person name="Mao Y."/>
            <person name="Jiang J."/>
            <person name="Zhu Y."/>
            <person name="Lei J."/>
            <person name="Kang H."/>
            <person name="Chen S."/>
            <person name="He X."/>
            <person name="Wang R."/>
            <person name="Wang Y."/>
            <person name="Chen J."/>
            <person name="Wang L."/>
            <person name="Yu S."/>
            <person name="Wang B."/>
            <person name="Wei J."/>
            <person name="Song S."/>
            <person name="Lu X."/>
            <person name="Gao Z."/>
            <person name="Gu W."/>
            <person name="Deng X."/>
            <person name="Ma D."/>
            <person name="Wang S."/>
            <person name="Liang W."/>
            <person name="Fang L."/>
            <person name="Cai C."/>
            <person name="Zhu X."/>
            <person name="Zhou B."/>
            <person name="Zhang Y."/>
            <person name="Chen Z."/>
            <person name="Xu S."/>
            <person name="Zhu R."/>
            <person name="Wang S."/>
            <person name="Zhang T."/>
            <person name="Zhao G."/>
        </authorList>
    </citation>
    <scope>NUCLEOTIDE SEQUENCE [LARGE SCALE GENOMIC DNA]</scope>
    <source>
        <strain evidence="10">cv. Xinhai21</strain>
        <tissue evidence="9">Leaf</tissue>
    </source>
</reference>
<feature type="chain" id="PRO_5015193837" description="Malectin-like domain-containing protein" evidence="7">
    <location>
        <begin position="18"/>
        <end position="557"/>
    </location>
</feature>
<evidence type="ECO:0000313" key="9">
    <source>
        <dbReference type="EMBL" id="PPR97578.1"/>
    </source>
</evidence>
<dbReference type="AlphaFoldDB" id="A0A2P5X2L2"/>
<dbReference type="EMBL" id="KZ665837">
    <property type="protein sequence ID" value="PPR97578.1"/>
    <property type="molecule type" value="Genomic_DNA"/>
</dbReference>
<evidence type="ECO:0000256" key="5">
    <source>
        <dbReference type="ARBA" id="ARBA00023136"/>
    </source>
</evidence>
<keyword evidence="4 6" id="KW-1133">Transmembrane helix</keyword>
<dbReference type="PANTHER" id="PTHR45631:SF186">
    <property type="entry name" value="MALECTIN-LIKE DOMAIN-CONTAINING PROTEIN"/>
    <property type="match status" value="1"/>
</dbReference>
<name>A0A2P5X2L2_GOSBA</name>
<comment type="subcellular location">
    <subcellularLocation>
        <location evidence="1">Membrane</location>
        <topology evidence="1">Single-pass membrane protein</topology>
    </subcellularLocation>
</comment>
<dbReference type="OrthoDB" id="2143199at2759"/>
<feature type="domain" description="Malectin-like" evidence="8">
    <location>
        <begin position="26"/>
        <end position="339"/>
    </location>
</feature>
<evidence type="ECO:0000256" key="4">
    <source>
        <dbReference type="ARBA" id="ARBA00022989"/>
    </source>
</evidence>
<proteinExistence type="predicted"/>
<dbReference type="Proteomes" id="UP000239757">
    <property type="component" value="Unassembled WGS sequence"/>
</dbReference>
<keyword evidence="5 6" id="KW-0472">Membrane</keyword>
<evidence type="ECO:0000256" key="7">
    <source>
        <dbReference type="SAM" id="SignalP"/>
    </source>
</evidence>
<protein>
    <recommendedName>
        <fullName evidence="8">Malectin-like domain-containing protein</fullName>
    </recommendedName>
</protein>
<dbReference type="Gene3D" id="2.60.120.430">
    <property type="entry name" value="Galactose-binding lectin"/>
    <property type="match status" value="1"/>
</dbReference>
<evidence type="ECO:0000256" key="2">
    <source>
        <dbReference type="ARBA" id="ARBA00022692"/>
    </source>
</evidence>
<evidence type="ECO:0000313" key="10">
    <source>
        <dbReference type="Proteomes" id="UP000239757"/>
    </source>
</evidence>
<evidence type="ECO:0000256" key="6">
    <source>
        <dbReference type="SAM" id="Phobius"/>
    </source>
</evidence>
<dbReference type="InterPro" id="IPR032675">
    <property type="entry name" value="LRR_dom_sf"/>
</dbReference>
<keyword evidence="2 6" id="KW-0812">Transmembrane</keyword>
<accession>A0A2P5X2L2</accession>
<keyword evidence="3 7" id="KW-0732">Signal</keyword>
<dbReference type="SUPFAM" id="SSF52058">
    <property type="entry name" value="L domain-like"/>
    <property type="match status" value="1"/>
</dbReference>
<dbReference type="Gene3D" id="3.80.10.10">
    <property type="entry name" value="Ribonuclease Inhibitor"/>
    <property type="match status" value="1"/>
</dbReference>
<organism evidence="9 10">
    <name type="scientific">Gossypium barbadense</name>
    <name type="common">Sea Island cotton</name>
    <name type="synonym">Hibiscus barbadensis</name>
    <dbReference type="NCBI Taxonomy" id="3634"/>
    <lineage>
        <taxon>Eukaryota</taxon>
        <taxon>Viridiplantae</taxon>
        <taxon>Streptophyta</taxon>
        <taxon>Embryophyta</taxon>
        <taxon>Tracheophyta</taxon>
        <taxon>Spermatophyta</taxon>
        <taxon>Magnoliopsida</taxon>
        <taxon>eudicotyledons</taxon>
        <taxon>Gunneridae</taxon>
        <taxon>Pentapetalae</taxon>
        <taxon>rosids</taxon>
        <taxon>malvids</taxon>
        <taxon>Malvales</taxon>
        <taxon>Malvaceae</taxon>
        <taxon>Malvoideae</taxon>
        <taxon>Gossypium</taxon>
    </lineage>
</organism>
<evidence type="ECO:0000256" key="3">
    <source>
        <dbReference type="ARBA" id="ARBA00022729"/>
    </source>
</evidence>
<feature type="signal peptide" evidence="7">
    <location>
        <begin position="1"/>
        <end position="17"/>
    </location>
</feature>
<sequence>MIKVLFFAILLAQKAFSQDTWDWVRIDCGSDTSYKDSNGDTWDSDDDYIKTGDNKQVASTSSSDIEQLNTLRVFSEQNKNCYTVPTPTSARYFVRAMFWYGNYDGLSKPPTFDLEFDGNKWATVVTNTTSFTYYEMIYATKGDSISICLARTRDQEFPFISRLESLPLPDDMYPQMRRDMAWFIRYRYNYGADDRIIGYPDDKYNRIWEPQIPPGLDSVTANFTSLDETSVNVPPDSAIIKAVEASATDRINLSFGFDNVSHLDHVEMYFTEPFLETSETRSFNVTVNGSFVNTTTPEYQICTSVWANLQSIGTLDIELVPTEDSTLAPIISAIEVYTVSQPLVIATTSQNDLDGLEEFIETFDQLKGWSGDPCLPNDTIWQWLNCSTNQPPRVTSIYLSGFGLQGYLPNFSQMDALEVIDLHNNKLSGEIPDFLGKLPNLRLLQAGRLIIKHYFSCFQHFELTVVPRLCPSRIDENENSSCRKSKNAATIGSSIGSVILLALLVSCCYYCCCRGSKQTDPSPTESTVEFIPEPAPAPVPQVIVQQTVEVHQVVRNY</sequence>
<dbReference type="InterPro" id="IPR024788">
    <property type="entry name" value="Malectin-like_Carb-bd_dom"/>
</dbReference>
<evidence type="ECO:0000256" key="1">
    <source>
        <dbReference type="ARBA" id="ARBA00004167"/>
    </source>
</evidence>
<gene>
    <name evidence="9" type="ORF">GOBAR_AA23081</name>
</gene>
<feature type="transmembrane region" description="Helical" evidence="6">
    <location>
        <begin position="491"/>
        <end position="512"/>
    </location>
</feature>
<evidence type="ECO:0000259" key="8">
    <source>
        <dbReference type="Pfam" id="PF12819"/>
    </source>
</evidence>
<dbReference type="GO" id="GO:0016020">
    <property type="term" value="C:membrane"/>
    <property type="evidence" value="ECO:0007669"/>
    <property type="project" value="UniProtKB-SubCell"/>
</dbReference>